<dbReference type="InterPro" id="IPR051024">
    <property type="entry name" value="GlcNAc_Chitin_IntDeg"/>
</dbReference>
<evidence type="ECO:0000256" key="2">
    <source>
        <dbReference type="SAM" id="SignalP"/>
    </source>
</evidence>
<dbReference type="InterPro" id="IPR001919">
    <property type="entry name" value="CBD2"/>
</dbReference>
<dbReference type="Gene3D" id="2.60.40.290">
    <property type="match status" value="1"/>
</dbReference>
<feature type="chain" id="PRO_5039665453" evidence="2">
    <location>
        <begin position="30"/>
        <end position="350"/>
    </location>
</feature>
<dbReference type="Pfam" id="PF00553">
    <property type="entry name" value="CBM_2"/>
    <property type="match status" value="1"/>
</dbReference>
<dbReference type="InterPro" id="IPR012291">
    <property type="entry name" value="CBM2_carb-bd_dom_sf"/>
</dbReference>
<accession>A0A6H9YUN6</accession>
<protein>
    <submittedName>
        <fullName evidence="4">Chitin-binding protein</fullName>
    </submittedName>
</protein>
<dbReference type="PANTHER" id="PTHR34823:SF1">
    <property type="entry name" value="CHITIN-BINDING TYPE-4 DOMAIN-CONTAINING PROTEIN"/>
    <property type="match status" value="1"/>
</dbReference>
<dbReference type="PROSITE" id="PS51173">
    <property type="entry name" value="CBM2"/>
    <property type="match status" value="1"/>
</dbReference>
<dbReference type="EMBL" id="WBMT01000005">
    <property type="protein sequence ID" value="KAB2349516.1"/>
    <property type="molecule type" value="Genomic_DNA"/>
</dbReference>
<dbReference type="PANTHER" id="PTHR34823">
    <property type="entry name" value="GLCNAC-BINDING PROTEIN A"/>
    <property type="match status" value="1"/>
</dbReference>
<dbReference type="GO" id="GO:0005975">
    <property type="term" value="P:carbohydrate metabolic process"/>
    <property type="evidence" value="ECO:0007669"/>
    <property type="project" value="InterPro"/>
</dbReference>
<feature type="domain" description="CBM2" evidence="3">
    <location>
        <begin position="246"/>
        <end position="350"/>
    </location>
</feature>
<keyword evidence="1 2" id="KW-0732">Signal</keyword>
<evidence type="ECO:0000313" key="4">
    <source>
        <dbReference type="EMBL" id="KAB2349516.1"/>
    </source>
</evidence>
<dbReference type="Proteomes" id="UP000468735">
    <property type="component" value="Unassembled WGS sequence"/>
</dbReference>
<dbReference type="AlphaFoldDB" id="A0A6H9YUN6"/>
<organism evidence="4 5">
    <name type="scientific">Actinomadura rudentiformis</name>
    <dbReference type="NCBI Taxonomy" id="359158"/>
    <lineage>
        <taxon>Bacteria</taxon>
        <taxon>Bacillati</taxon>
        <taxon>Actinomycetota</taxon>
        <taxon>Actinomycetes</taxon>
        <taxon>Streptosporangiales</taxon>
        <taxon>Thermomonosporaceae</taxon>
        <taxon>Actinomadura</taxon>
    </lineage>
</organism>
<sequence length="350" mass="37361">MVRLRRRTACAVGLAALLGLGLSPAPASAHGAMMMAGSRTYLCWKDGLSPTGEIKPNNPACKAAVAQSGTTSLYNWFAVLRSDGAGRTRGFIPDGKLCSGDAKVYDFGGYDLARDDWPLTHLTSGKEIQFRYNKWAAHPGSFRLYITKDSWSPTRALTWNDLEEQPFDTVTDPPSVGSPGNEASYYYWNAQLPSGKSGRHLIYSVWQRSDSAETFYNCSDVVFDGGNGEVTGVGPGTGPTPTTTPTQQPGAVCRAEQRTISSWNGGHQGEVKVTNTGTVPFGGWAVHWTFAGGETVDTLWSGTHTQTGADVEVKNATWNGALPVGGSTTFGYVVRSSGAASEITPHCMTS</sequence>
<dbReference type="SUPFAM" id="SSF49384">
    <property type="entry name" value="Carbohydrate-binding domain"/>
    <property type="match status" value="1"/>
</dbReference>
<dbReference type="OrthoDB" id="5179374at2"/>
<dbReference type="Pfam" id="PF03067">
    <property type="entry name" value="LPMO_10"/>
    <property type="match status" value="1"/>
</dbReference>
<feature type="signal peptide" evidence="2">
    <location>
        <begin position="1"/>
        <end position="29"/>
    </location>
</feature>
<dbReference type="InterPro" id="IPR014756">
    <property type="entry name" value="Ig_E-set"/>
</dbReference>
<dbReference type="RefSeq" id="WP_151560285.1">
    <property type="nucleotide sequence ID" value="NZ_WBMT01000005.1"/>
</dbReference>
<gene>
    <name evidence="4" type="ORF">F8566_12100</name>
</gene>
<dbReference type="GO" id="GO:0030247">
    <property type="term" value="F:polysaccharide binding"/>
    <property type="evidence" value="ECO:0007669"/>
    <property type="project" value="UniProtKB-UniRule"/>
</dbReference>
<keyword evidence="5" id="KW-1185">Reference proteome</keyword>
<proteinExistence type="predicted"/>
<dbReference type="CDD" id="cd21177">
    <property type="entry name" value="LPMO_AA10"/>
    <property type="match status" value="1"/>
</dbReference>
<evidence type="ECO:0000259" key="3">
    <source>
        <dbReference type="PROSITE" id="PS51173"/>
    </source>
</evidence>
<evidence type="ECO:0000256" key="1">
    <source>
        <dbReference type="ARBA" id="ARBA00022729"/>
    </source>
</evidence>
<reference evidence="4 5" key="1">
    <citation type="submission" date="2019-09" db="EMBL/GenBank/DDBJ databases">
        <title>Actinomadura physcomitrii sp. nov., a novel actinomycete isolated from moss [Physcomitrium sphaericum (Ludw) Fuernr].</title>
        <authorList>
            <person name="Zhuang X."/>
            <person name="Liu C."/>
        </authorList>
    </citation>
    <scope>NUCLEOTIDE SEQUENCE [LARGE SCALE GENOMIC DNA]</scope>
    <source>
        <strain evidence="4 5">HMC1</strain>
    </source>
</reference>
<dbReference type="InterPro" id="IPR008965">
    <property type="entry name" value="CBM2/CBM3_carb-bd_dom_sf"/>
</dbReference>
<name>A0A6H9YUN6_9ACTN</name>
<dbReference type="GO" id="GO:0004553">
    <property type="term" value="F:hydrolase activity, hydrolyzing O-glycosyl compounds"/>
    <property type="evidence" value="ECO:0007669"/>
    <property type="project" value="InterPro"/>
</dbReference>
<evidence type="ECO:0000313" key="5">
    <source>
        <dbReference type="Proteomes" id="UP000468735"/>
    </source>
</evidence>
<dbReference type="SMART" id="SM00637">
    <property type="entry name" value="CBD_II"/>
    <property type="match status" value="1"/>
</dbReference>
<comment type="caution">
    <text evidence="4">The sequence shown here is derived from an EMBL/GenBank/DDBJ whole genome shotgun (WGS) entry which is preliminary data.</text>
</comment>
<dbReference type="SUPFAM" id="SSF81296">
    <property type="entry name" value="E set domains"/>
    <property type="match status" value="1"/>
</dbReference>
<dbReference type="InterPro" id="IPR004302">
    <property type="entry name" value="Cellulose/chitin-bd_N"/>
</dbReference>
<dbReference type="Gene3D" id="2.70.50.50">
    <property type="entry name" value="chitin-binding protein cbp21"/>
    <property type="match status" value="1"/>
</dbReference>